<feature type="transmembrane region" description="Helical" evidence="5">
    <location>
        <begin position="324"/>
        <end position="347"/>
    </location>
</feature>
<feature type="transmembrane region" description="Helical" evidence="5">
    <location>
        <begin position="445"/>
        <end position="466"/>
    </location>
</feature>
<evidence type="ECO:0000313" key="10">
    <source>
        <dbReference type="WBParaSite" id="HPLM_0001617301-mRNA-1"/>
    </source>
</evidence>
<feature type="transmembrane region" description="Helical" evidence="5">
    <location>
        <begin position="354"/>
        <end position="376"/>
    </location>
</feature>
<evidence type="ECO:0000259" key="7">
    <source>
        <dbReference type="PROSITE" id="PS50850"/>
    </source>
</evidence>
<feature type="transmembrane region" description="Helical" evidence="5">
    <location>
        <begin position="415"/>
        <end position="439"/>
    </location>
</feature>
<dbReference type="AlphaFoldDB" id="A0A0N4WWN3"/>
<keyword evidence="9" id="KW-1185">Reference proteome</keyword>
<dbReference type="InterPro" id="IPR036259">
    <property type="entry name" value="MFS_trans_sf"/>
</dbReference>
<feature type="transmembrane region" description="Helical" evidence="5">
    <location>
        <begin position="382"/>
        <end position="403"/>
    </location>
</feature>
<dbReference type="EMBL" id="UZAF01019303">
    <property type="protein sequence ID" value="VDO59028.1"/>
    <property type="molecule type" value="Genomic_DNA"/>
</dbReference>
<dbReference type="InterPro" id="IPR005828">
    <property type="entry name" value="MFS_sugar_transport-like"/>
</dbReference>
<dbReference type="GO" id="GO:0015149">
    <property type="term" value="F:hexose transmembrane transporter activity"/>
    <property type="evidence" value="ECO:0007669"/>
    <property type="project" value="TreeGrafter"/>
</dbReference>
<protein>
    <submittedName>
        <fullName evidence="10">MFS domain-containing protein</fullName>
    </submittedName>
</protein>
<evidence type="ECO:0000256" key="4">
    <source>
        <dbReference type="ARBA" id="ARBA00023136"/>
    </source>
</evidence>
<feature type="transmembrane region" description="Helical" evidence="5">
    <location>
        <begin position="296"/>
        <end position="318"/>
    </location>
</feature>
<evidence type="ECO:0000256" key="2">
    <source>
        <dbReference type="ARBA" id="ARBA00022692"/>
    </source>
</evidence>
<dbReference type="Proteomes" id="UP000268014">
    <property type="component" value="Unassembled WGS sequence"/>
</dbReference>
<name>A0A0N4WWN3_HAEPC</name>
<feature type="domain" description="Major facilitator superfamily (MFS) profile" evidence="7">
    <location>
        <begin position="10"/>
        <end position="472"/>
    </location>
</feature>
<feature type="transmembrane region" description="Helical" evidence="5">
    <location>
        <begin position="119"/>
        <end position="141"/>
    </location>
</feature>
<accession>A0A0N4WWN3</accession>
<dbReference type="Gene3D" id="1.20.1250.20">
    <property type="entry name" value="MFS general substrate transporter like domains"/>
    <property type="match status" value="1"/>
</dbReference>
<keyword evidence="2 5" id="KW-0812">Transmembrane</keyword>
<evidence type="ECO:0000256" key="6">
    <source>
        <dbReference type="SAM" id="SignalP"/>
    </source>
</evidence>
<evidence type="ECO:0000256" key="5">
    <source>
        <dbReference type="SAM" id="Phobius"/>
    </source>
</evidence>
<dbReference type="InterPro" id="IPR020846">
    <property type="entry name" value="MFS_dom"/>
</dbReference>
<feature type="signal peptide" evidence="6">
    <location>
        <begin position="1"/>
        <end position="18"/>
    </location>
</feature>
<organism evidence="10">
    <name type="scientific">Haemonchus placei</name>
    <name type="common">Barber's pole worm</name>
    <dbReference type="NCBI Taxonomy" id="6290"/>
    <lineage>
        <taxon>Eukaryota</taxon>
        <taxon>Metazoa</taxon>
        <taxon>Ecdysozoa</taxon>
        <taxon>Nematoda</taxon>
        <taxon>Chromadorea</taxon>
        <taxon>Rhabditida</taxon>
        <taxon>Rhabditina</taxon>
        <taxon>Rhabditomorpha</taxon>
        <taxon>Strongyloidea</taxon>
        <taxon>Trichostrongylidae</taxon>
        <taxon>Haemonchus</taxon>
    </lineage>
</organism>
<feature type="transmembrane region" description="Helical" evidence="5">
    <location>
        <begin position="153"/>
        <end position="174"/>
    </location>
</feature>
<dbReference type="OMA" id="YLICDRI"/>
<dbReference type="PANTHER" id="PTHR23503:SF39">
    <property type="entry name" value="MAJOR FACILITATOR SUPERFAMILY (MFS) PROFILE DOMAIN-CONTAINING PROTEIN"/>
    <property type="match status" value="1"/>
</dbReference>
<dbReference type="PANTHER" id="PTHR23503">
    <property type="entry name" value="SOLUTE CARRIER FAMILY 2"/>
    <property type="match status" value="1"/>
</dbReference>
<sequence length="494" mass="54733">MATWTIQALSLALCLSSGFQQGYIASVLNQPYIQIQKFINQSWIHRTGRPMESTTLDMLWSFLNICFPIAMIFGQFLAAFLCKKIGRRYTALLASALYIPATLLSAASKLCFPAFELLYVGRILWSLANGINSVNATIWIVECAPPAIRGRMAAAQELFMAIGALITQALGVPFATDSMWPWIFLPNVAFVIVSMVMFAFLHDSPQYIIQKTGDPEQARKALAAYHGVDVSDSSLDIEIRICEEALTKKKSKKEADLGVVQTEHSSIAILFMPWKTRDPLSQVIRHGAWLGVMVKIAYVFTGARCIRAYTTFILYSMAGWSHNAALFESLMIGIARLPTTLIPVLLVDRFGRRPLLIISTIVCFISLGLMIVGIDIGPSWKIATLVGLTTVLLISACGIGSLSRFYAAELVPRSILLQSTSILTMFEALTKIGVEFAFYPLANVIHGQALLLFLIPTAIFMILMWMCPETSRRTVNEVMNDIAQRKKLDIVIPT</sequence>
<evidence type="ECO:0000256" key="3">
    <source>
        <dbReference type="ARBA" id="ARBA00022989"/>
    </source>
</evidence>
<keyword evidence="3 5" id="KW-1133">Transmembrane helix</keyword>
<proteinExistence type="predicted"/>
<dbReference type="PROSITE" id="PS50850">
    <property type="entry name" value="MFS"/>
    <property type="match status" value="1"/>
</dbReference>
<reference evidence="8 9" key="2">
    <citation type="submission" date="2018-11" db="EMBL/GenBank/DDBJ databases">
        <authorList>
            <consortium name="Pathogen Informatics"/>
        </authorList>
    </citation>
    <scope>NUCLEOTIDE SEQUENCE [LARGE SCALE GENOMIC DNA]</scope>
    <source>
        <strain evidence="8 9">MHpl1</strain>
    </source>
</reference>
<evidence type="ECO:0000313" key="9">
    <source>
        <dbReference type="Proteomes" id="UP000268014"/>
    </source>
</evidence>
<feature type="transmembrane region" description="Helical" evidence="5">
    <location>
        <begin position="89"/>
        <end position="107"/>
    </location>
</feature>
<dbReference type="GO" id="GO:0016020">
    <property type="term" value="C:membrane"/>
    <property type="evidence" value="ECO:0007669"/>
    <property type="project" value="UniProtKB-SubCell"/>
</dbReference>
<dbReference type="SUPFAM" id="SSF103473">
    <property type="entry name" value="MFS general substrate transporter"/>
    <property type="match status" value="1"/>
</dbReference>
<reference evidence="10" key="1">
    <citation type="submission" date="2017-02" db="UniProtKB">
        <authorList>
            <consortium name="WormBaseParasite"/>
        </authorList>
    </citation>
    <scope>IDENTIFICATION</scope>
</reference>
<dbReference type="STRING" id="6290.A0A0N4WWN3"/>
<dbReference type="OrthoDB" id="8120565at2759"/>
<keyword evidence="6" id="KW-0732">Signal</keyword>
<feature type="transmembrane region" description="Helical" evidence="5">
    <location>
        <begin position="180"/>
        <end position="201"/>
    </location>
</feature>
<dbReference type="InterPro" id="IPR045263">
    <property type="entry name" value="GLUT"/>
</dbReference>
<feature type="chain" id="PRO_5043124075" evidence="6">
    <location>
        <begin position="19"/>
        <end position="494"/>
    </location>
</feature>
<comment type="subcellular location">
    <subcellularLocation>
        <location evidence="1">Membrane</location>
        <topology evidence="1">Multi-pass membrane protein</topology>
    </subcellularLocation>
</comment>
<gene>
    <name evidence="8" type="ORF">HPLM_LOCUS16165</name>
</gene>
<keyword evidence="4 5" id="KW-0472">Membrane</keyword>
<dbReference type="WBParaSite" id="HPLM_0001617301-mRNA-1">
    <property type="protein sequence ID" value="HPLM_0001617301-mRNA-1"/>
    <property type="gene ID" value="HPLM_0001617301"/>
</dbReference>
<feature type="transmembrane region" description="Helical" evidence="5">
    <location>
        <begin position="59"/>
        <end position="82"/>
    </location>
</feature>
<dbReference type="Pfam" id="PF00083">
    <property type="entry name" value="Sugar_tr"/>
    <property type="match status" value="1"/>
</dbReference>
<evidence type="ECO:0000256" key="1">
    <source>
        <dbReference type="ARBA" id="ARBA00004141"/>
    </source>
</evidence>
<evidence type="ECO:0000313" key="8">
    <source>
        <dbReference type="EMBL" id="VDO59028.1"/>
    </source>
</evidence>